<name>F6D0Y1_MARPP</name>
<evidence type="ECO:0000313" key="3">
    <source>
        <dbReference type="Proteomes" id="UP000009230"/>
    </source>
</evidence>
<proteinExistence type="predicted"/>
<organism evidence="2 3">
    <name type="scientific">Marinomonas posidonica (strain CECT 7376 / NCIMB 14433 / IVIA-Po-181)</name>
    <dbReference type="NCBI Taxonomy" id="491952"/>
    <lineage>
        <taxon>Bacteria</taxon>
        <taxon>Pseudomonadati</taxon>
        <taxon>Pseudomonadota</taxon>
        <taxon>Gammaproteobacteria</taxon>
        <taxon>Oceanospirillales</taxon>
        <taxon>Oceanospirillaceae</taxon>
        <taxon>Marinomonas</taxon>
    </lineage>
</organism>
<dbReference type="STRING" id="491952.Mar181_0648"/>
<dbReference type="OrthoDB" id="9776955at2"/>
<dbReference type="HOGENOM" id="CLU_058196_2_0_6"/>
<keyword evidence="3" id="KW-1185">Reference proteome</keyword>
<evidence type="ECO:0008006" key="4">
    <source>
        <dbReference type="Google" id="ProtNLM"/>
    </source>
</evidence>
<dbReference type="PANTHER" id="PTHR35271">
    <property type="entry name" value="ABC TRANSPORTER, SUBSTRATE-BINDING LIPOPROTEIN-RELATED"/>
    <property type="match status" value="1"/>
</dbReference>
<dbReference type="SUPFAM" id="SSF53822">
    <property type="entry name" value="Periplasmic binding protein-like I"/>
    <property type="match status" value="1"/>
</dbReference>
<protein>
    <recommendedName>
        <fullName evidence="4">ABC transporter substrate binding protein</fullName>
    </recommendedName>
</protein>
<feature type="chain" id="PRO_5003338541" description="ABC transporter substrate binding protein" evidence="1">
    <location>
        <begin position="23"/>
        <end position="336"/>
    </location>
</feature>
<dbReference type="Proteomes" id="UP000009230">
    <property type="component" value="Chromosome"/>
</dbReference>
<dbReference type="InterPro" id="IPR007487">
    <property type="entry name" value="ABC_transpt-TYRBP-like"/>
</dbReference>
<dbReference type="Gene3D" id="3.40.50.2300">
    <property type="match status" value="2"/>
</dbReference>
<accession>F6D0Y1</accession>
<dbReference type="InterPro" id="IPR028082">
    <property type="entry name" value="Peripla_BP_I"/>
</dbReference>
<gene>
    <name evidence="2" type="ordered locus">Mar181_0648</name>
</gene>
<evidence type="ECO:0000256" key="1">
    <source>
        <dbReference type="SAM" id="SignalP"/>
    </source>
</evidence>
<dbReference type="PANTHER" id="PTHR35271:SF1">
    <property type="entry name" value="ABC TRANSPORTER, SUBSTRATE-BINDING LIPOPROTEIN"/>
    <property type="match status" value="1"/>
</dbReference>
<reference evidence="2 3" key="1">
    <citation type="journal article" date="2012" name="Stand. Genomic Sci.">
        <title>Complete genome sequence of Marinomonas posidonica type strain (IVIA-Po-181(T)).</title>
        <authorList>
            <person name="Lucas-Elio P."/>
            <person name="Goodwin L."/>
            <person name="Woyke T."/>
            <person name="Pitluck S."/>
            <person name="Nolan M."/>
            <person name="Kyrpides N.C."/>
            <person name="Detter J.C."/>
            <person name="Copeland A."/>
            <person name="Lu M."/>
            <person name="Bruce D."/>
            <person name="Detter C."/>
            <person name="Tapia R."/>
            <person name="Han S."/>
            <person name="Land M.L."/>
            <person name="Ivanova N."/>
            <person name="Mikhailova N."/>
            <person name="Johnston A.W."/>
            <person name="Sanchez-Amat A."/>
        </authorList>
    </citation>
    <scope>NUCLEOTIDE SEQUENCE [LARGE SCALE GENOMIC DNA]</scope>
    <source>
        <strain evidence="3">CECT 7376 / NCIMB 14433 / IVIA-Po-181</strain>
    </source>
</reference>
<dbReference type="KEGG" id="mpc:Mar181_0648"/>
<evidence type="ECO:0000313" key="2">
    <source>
        <dbReference type="EMBL" id="AEF53704.1"/>
    </source>
</evidence>
<dbReference type="AlphaFoldDB" id="F6D0Y1"/>
<dbReference type="eggNOG" id="COG2984">
    <property type="taxonomic scope" value="Bacteria"/>
</dbReference>
<dbReference type="CDD" id="cd06325">
    <property type="entry name" value="PBP1_ABC_unchar_transporter"/>
    <property type="match status" value="1"/>
</dbReference>
<keyword evidence="1" id="KW-0732">Signal</keyword>
<dbReference type="EMBL" id="CP002771">
    <property type="protein sequence ID" value="AEF53704.1"/>
    <property type="molecule type" value="Genomic_DNA"/>
</dbReference>
<dbReference type="RefSeq" id="WP_013795181.1">
    <property type="nucleotide sequence ID" value="NC_015559.1"/>
</dbReference>
<feature type="signal peptide" evidence="1">
    <location>
        <begin position="1"/>
        <end position="22"/>
    </location>
</feature>
<dbReference type="Pfam" id="PF04392">
    <property type="entry name" value="ABC_sub_bind"/>
    <property type="match status" value="1"/>
</dbReference>
<sequence length="336" mass="37292">MKKIVIALLTFFAASFVSNVQANEQVKTIYMVVWRGCEEACQGFKSYFEDSGLPVNIIVRNANRKKSKLEGFVEEAKSLHPDLVVTWGTSVSKEVIGTIKDFGEGTRLGDIPAMFMIVADPIGAGITNSDEVSGRRSVTGIRNRISDEVQIRAMREYFPVNKIGVIYSESELNSVLNTANLQVISKDMGFTLYREVYKLDEKGVPYPDQFDRLVSTLAKKDVDVIYVGSSSYNLDNADKFTQAALVHKIPVASAYDMMVTHSKALISVSNKYYRVGRLAGNQAKKVVFEDKTPGELEIAQLSQFSIAINMDVAKEIGLFPPIQLIRFADLVSSKNN</sequence>